<accession>A0A4V6Y8E9</accession>
<dbReference type="Gramene" id="TKW17706">
    <property type="protein sequence ID" value="TKW17706"/>
    <property type="gene ID" value="SEVIR_5G385300v2"/>
</dbReference>
<dbReference type="PANTHER" id="PTHR34670:SF2">
    <property type="entry name" value="OS01G0847100 PROTEIN"/>
    <property type="match status" value="1"/>
</dbReference>
<protein>
    <submittedName>
        <fullName evidence="2">Uncharacterized protein</fullName>
    </submittedName>
</protein>
<evidence type="ECO:0000313" key="2">
    <source>
        <dbReference type="EMBL" id="TKW17706.1"/>
    </source>
</evidence>
<dbReference type="PANTHER" id="PTHR34670">
    <property type="entry name" value="EXPRESSED PROTEIN"/>
    <property type="match status" value="1"/>
</dbReference>
<dbReference type="EMBL" id="CM016556">
    <property type="protein sequence ID" value="TKW17706.1"/>
    <property type="molecule type" value="Genomic_DNA"/>
</dbReference>
<gene>
    <name evidence="2" type="ORF">SEVIR_5G385300v2</name>
</gene>
<name>A0A4V6Y8E9_SETVI</name>
<evidence type="ECO:0000256" key="1">
    <source>
        <dbReference type="SAM" id="MobiDB-lite"/>
    </source>
</evidence>
<proteinExistence type="predicted"/>
<organism evidence="2 3">
    <name type="scientific">Setaria viridis</name>
    <name type="common">Green bristlegrass</name>
    <name type="synonym">Setaria italica subsp. viridis</name>
    <dbReference type="NCBI Taxonomy" id="4556"/>
    <lineage>
        <taxon>Eukaryota</taxon>
        <taxon>Viridiplantae</taxon>
        <taxon>Streptophyta</taxon>
        <taxon>Embryophyta</taxon>
        <taxon>Tracheophyta</taxon>
        <taxon>Spermatophyta</taxon>
        <taxon>Magnoliopsida</taxon>
        <taxon>Liliopsida</taxon>
        <taxon>Poales</taxon>
        <taxon>Poaceae</taxon>
        <taxon>PACMAD clade</taxon>
        <taxon>Panicoideae</taxon>
        <taxon>Panicodae</taxon>
        <taxon>Paniceae</taxon>
        <taxon>Cenchrinae</taxon>
        <taxon>Setaria</taxon>
    </lineage>
</organism>
<dbReference type="AlphaFoldDB" id="A0A4V6Y8E9"/>
<dbReference type="Proteomes" id="UP000298652">
    <property type="component" value="Chromosome 5"/>
</dbReference>
<keyword evidence="3" id="KW-1185">Reference proteome</keyword>
<feature type="region of interest" description="Disordered" evidence="1">
    <location>
        <begin position="22"/>
        <end position="52"/>
    </location>
</feature>
<reference evidence="2" key="1">
    <citation type="submission" date="2019-03" db="EMBL/GenBank/DDBJ databases">
        <title>WGS assembly of Setaria viridis.</title>
        <authorList>
            <person name="Huang P."/>
            <person name="Jenkins J."/>
            <person name="Grimwood J."/>
            <person name="Barry K."/>
            <person name="Healey A."/>
            <person name="Mamidi S."/>
            <person name="Sreedasyam A."/>
            <person name="Shu S."/>
            <person name="Feldman M."/>
            <person name="Wu J."/>
            <person name="Yu Y."/>
            <person name="Chen C."/>
            <person name="Johnson J."/>
            <person name="Rokhsar D."/>
            <person name="Baxter I."/>
            <person name="Schmutz J."/>
            <person name="Brutnell T."/>
            <person name="Kellogg E."/>
        </authorList>
    </citation>
    <scope>NUCLEOTIDE SEQUENCE [LARGE SCALE GENOMIC DNA]</scope>
</reference>
<sequence>MEGIIPFVFKVIAQYKEEEHASFGGLTSDSDEPSPVSSYVLLPGDSDGRHRDERNQQLCSTSVHAEAVTTCTARASPIRCSTLRRRA</sequence>
<evidence type="ECO:0000313" key="3">
    <source>
        <dbReference type="Proteomes" id="UP000298652"/>
    </source>
</evidence>